<evidence type="ECO:0000259" key="1">
    <source>
        <dbReference type="Pfam" id="PF04773"/>
    </source>
</evidence>
<gene>
    <name evidence="3" type="ORF">B723_27195</name>
</gene>
<name>A0A0K1QVV0_PSEFL</name>
<dbReference type="Proteomes" id="UP000017175">
    <property type="component" value="Chromosome"/>
</dbReference>
<dbReference type="RefSeq" id="WP_052909716.1">
    <property type="nucleotide sequence ID" value="NZ_CP010945.1"/>
</dbReference>
<dbReference type="PANTHER" id="PTHR30273">
    <property type="entry name" value="PERIPLASMIC SIGNAL SENSOR AND SIGMA FACTOR ACTIVATOR FECR-RELATED"/>
    <property type="match status" value="1"/>
</dbReference>
<dbReference type="eggNOG" id="COG3712">
    <property type="taxonomic scope" value="Bacteria"/>
</dbReference>
<feature type="domain" description="FecR N-terminal" evidence="2">
    <location>
        <begin position="13"/>
        <end position="54"/>
    </location>
</feature>
<evidence type="ECO:0000313" key="3">
    <source>
        <dbReference type="EMBL" id="AKV09886.1"/>
    </source>
</evidence>
<dbReference type="Gene3D" id="2.60.120.1440">
    <property type="match status" value="1"/>
</dbReference>
<dbReference type="AlphaFoldDB" id="A0A0K1QVV0"/>
<dbReference type="InterPro" id="IPR012373">
    <property type="entry name" value="Ferrdict_sens_TM"/>
</dbReference>
<feature type="domain" description="FecR protein" evidence="1">
    <location>
        <begin position="114"/>
        <end position="205"/>
    </location>
</feature>
<dbReference type="PIRSF" id="PIRSF018266">
    <property type="entry name" value="FecR"/>
    <property type="match status" value="1"/>
</dbReference>
<dbReference type="EMBL" id="CP010945">
    <property type="protein sequence ID" value="AKV09886.1"/>
    <property type="molecule type" value="Genomic_DNA"/>
</dbReference>
<dbReference type="PANTHER" id="PTHR30273:SF2">
    <property type="entry name" value="PROTEIN FECR"/>
    <property type="match status" value="1"/>
</dbReference>
<dbReference type="InterPro" id="IPR006860">
    <property type="entry name" value="FecR"/>
</dbReference>
<proteinExistence type="predicted"/>
<dbReference type="OrthoDB" id="1099576at2"/>
<protein>
    <submittedName>
        <fullName evidence="3">Iron dicitrate transport regulator FecR</fullName>
    </submittedName>
</protein>
<sequence>MNSTMINPQILGEAADWLVQLHSGTATPSDHQAIAHWRSRSAEHAQAWLRAEALLGEFRNVPANLAIQTLQRASRKEGLSRRQTLTRVGLFLMAGPLGFASQHMPWQQWTADQRTAVGEQKRLQLPDGSEVLLNTESAVNIAFNGLERRVMLLDGEALISAARDSGARPFIVETPQCITRASGARFCVRIHGSRSQVSVLEGLVEVTPLLVSQSATLKAGERQSFRLDRFDPVERFDTSALAWDKGMLLANNMRLDELLGELSRYRPGVLRCHADVAGLRVSGAFSLRDTDASLRLLSDTLPLKISSLTHYWLSVEPRV</sequence>
<dbReference type="InterPro" id="IPR032623">
    <property type="entry name" value="FecR_N"/>
</dbReference>
<dbReference type="Pfam" id="PF04773">
    <property type="entry name" value="FecR"/>
    <property type="match status" value="1"/>
</dbReference>
<reference evidence="3 4" key="1">
    <citation type="journal article" date="2012" name="J. Bacteriol.">
        <title>Draft genome sequence of the cyanide-utilizing bacterium Pseudomonas fluorescens strain NCIMB 11764.</title>
        <authorList>
            <person name="Vilo C.A."/>
            <person name="Benedik M.J."/>
            <person name="Kunz D.A."/>
            <person name="Dong Q."/>
        </authorList>
    </citation>
    <scope>NUCLEOTIDE SEQUENCE [LARGE SCALE GENOMIC DNA]</scope>
    <source>
        <strain evidence="3 4">NCIMB 11764</strain>
    </source>
</reference>
<accession>A0A0K1QVV0</accession>
<evidence type="ECO:0000259" key="2">
    <source>
        <dbReference type="Pfam" id="PF16220"/>
    </source>
</evidence>
<dbReference type="Pfam" id="PF16220">
    <property type="entry name" value="DUF4880"/>
    <property type="match status" value="1"/>
</dbReference>
<evidence type="ECO:0000313" key="4">
    <source>
        <dbReference type="Proteomes" id="UP000017175"/>
    </source>
</evidence>
<organism evidence="3 4">
    <name type="scientific">Pseudomonas fluorescens NCIMB 11764</name>
    <dbReference type="NCBI Taxonomy" id="1221522"/>
    <lineage>
        <taxon>Bacteria</taxon>
        <taxon>Pseudomonadati</taxon>
        <taxon>Pseudomonadota</taxon>
        <taxon>Gammaproteobacteria</taxon>
        <taxon>Pseudomonadales</taxon>
        <taxon>Pseudomonadaceae</taxon>
        <taxon>Pseudomonas</taxon>
    </lineage>
</organism>
<dbReference type="GO" id="GO:0016989">
    <property type="term" value="F:sigma factor antagonist activity"/>
    <property type="evidence" value="ECO:0007669"/>
    <property type="project" value="TreeGrafter"/>
</dbReference>